<keyword evidence="5 7" id="KW-0472">Membrane</keyword>
<feature type="domain" description="ABC3 transporter permease C-terminal" evidence="8">
    <location>
        <begin position="55"/>
        <end position="188"/>
    </location>
</feature>
<sequence length="196" mass="21100">LKGYSGALVKVKDMNQVAEVEMEIKRMGFRTSSMETIRKPMEQEARQKQMMLGGLGAISLFVAALGITNTMIMSISERTREIGVMKSLGCFVRDIRKIFLLEAGFIGFLGGVTGTVFSYAISFIMNMTSGGMSSSAMDMGLVMDAGMAGAPSRLSVIPWWLSLFAILFSIAVGVGAGYYPAGKAVRISALEAIKHD</sequence>
<dbReference type="InterPro" id="IPR003838">
    <property type="entry name" value="ABC3_permease_C"/>
</dbReference>
<keyword evidence="4 7" id="KW-1133">Transmembrane helix</keyword>
<evidence type="ECO:0000256" key="5">
    <source>
        <dbReference type="ARBA" id="ARBA00023136"/>
    </source>
</evidence>
<organism evidence="9 10">
    <name type="scientific">Enterocloster hominis</name>
    <name type="common">ex Hitch et al. 2024</name>
    <dbReference type="NCBI Taxonomy" id="1917870"/>
    <lineage>
        <taxon>Bacteria</taxon>
        <taxon>Bacillati</taxon>
        <taxon>Bacillota</taxon>
        <taxon>Clostridia</taxon>
        <taxon>Lachnospirales</taxon>
        <taxon>Lachnospiraceae</taxon>
        <taxon>Enterocloster</taxon>
    </lineage>
</organism>
<keyword evidence="2" id="KW-1003">Cell membrane</keyword>
<evidence type="ECO:0000259" key="8">
    <source>
        <dbReference type="Pfam" id="PF02687"/>
    </source>
</evidence>
<dbReference type="EMBL" id="JBBMFM010000226">
    <property type="protein sequence ID" value="MEQ2428833.1"/>
    <property type="molecule type" value="Genomic_DNA"/>
</dbReference>
<feature type="transmembrane region" description="Helical" evidence="7">
    <location>
        <begin position="98"/>
        <end position="125"/>
    </location>
</feature>
<evidence type="ECO:0000313" key="9">
    <source>
        <dbReference type="EMBL" id="MEQ2428833.1"/>
    </source>
</evidence>
<proteinExistence type="inferred from homology"/>
<dbReference type="Proteomes" id="UP001454086">
    <property type="component" value="Unassembled WGS sequence"/>
</dbReference>
<comment type="caution">
    <text evidence="9">The sequence shown here is derived from an EMBL/GenBank/DDBJ whole genome shotgun (WGS) entry which is preliminary data.</text>
</comment>
<evidence type="ECO:0000256" key="7">
    <source>
        <dbReference type="SAM" id="Phobius"/>
    </source>
</evidence>
<feature type="transmembrane region" description="Helical" evidence="7">
    <location>
        <begin position="50"/>
        <end position="77"/>
    </location>
</feature>
<dbReference type="RefSeq" id="WP_349119210.1">
    <property type="nucleotide sequence ID" value="NZ_JBBMFM010000226.1"/>
</dbReference>
<comment type="subcellular location">
    <subcellularLocation>
        <location evidence="1">Cell membrane</location>
        <topology evidence="1">Multi-pass membrane protein</topology>
    </subcellularLocation>
</comment>
<name>A0ABV1DEN1_9FIRM</name>
<dbReference type="PANTHER" id="PTHR30572:SF4">
    <property type="entry name" value="ABC TRANSPORTER PERMEASE YTRF"/>
    <property type="match status" value="1"/>
</dbReference>
<evidence type="ECO:0000256" key="4">
    <source>
        <dbReference type="ARBA" id="ARBA00022989"/>
    </source>
</evidence>
<feature type="non-terminal residue" evidence="9">
    <location>
        <position position="1"/>
    </location>
</feature>
<keyword evidence="3 7" id="KW-0812">Transmembrane</keyword>
<protein>
    <submittedName>
        <fullName evidence="9">FtsX-like permease family protein</fullName>
    </submittedName>
</protein>
<dbReference type="PANTHER" id="PTHR30572">
    <property type="entry name" value="MEMBRANE COMPONENT OF TRANSPORTER-RELATED"/>
    <property type="match status" value="1"/>
</dbReference>
<accession>A0ABV1DEN1</accession>
<comment type="similarity">
    <text evidence="6">Belongs to the ABC-4 integral membrane protein family.</text>
</comment>
<evidence type="ECO:0000256" key="1">
    <source>
        <dbReference type="ARBA" id="ARBA00004651"/>
    </source>
</evidence>
<evidence type="ECO:0000313" key="10">
    <source>
        <dbReference type="Proteomes" id="UP001454086"/>
    </source>
</evidence>
<keyword evidence="10" id="KW-1185">Reference proteome</keyword>
<evidence type="ECO:0000256" key="6">
    <source>
        <dbReference type="ARBA" id="ARBA00038076"/>
    </source>
</evidence>
<evidence type="ECO:0000256" key="3">
    <source>
        <dbReference type="ARBA" id="ARBA00022692"/>
    </source>
</evidence>
<feature type="transmembrane region" description="Helical" evidence="7">
    <location>
        <begin position="157"/>
        <end position="179"/>
    </location>
</feature>
<evidence type="ECO:0000256" key="2">
    <source>
        <dbReference type="ARBA" id="ARBA00022475"/>
    </source>
</evidence>
<dbReference type="InterPro" id="IPR050250">
    <property type="entry name" value="Macrolide_Exporter_MacB"/>
</dbReference>
<gene>
    <name evidence="9" type="ORF">WMQ36_28120</name>
</gene>
<dbReference type="Pfam" id="PF02687">
    <property type="entry name" value="FtsX"/>
    <property type="match status" value="1"/>
</dbReference>
<reference evidence="9 10" key="1">
    <citation type="submission" date="2024-03" db="EMBL/GenBank/DDBJ databases">
        <title>Human intestinal bacterial collection.</title>
        <authorList>
            <person name="Pauvert C."/>
            <person name="Hitch T.C.A."/>
            <person name="Clavel T."/>
        </authorList>
    </citation>
    <scope>NUCLEOTIDE SEQUENCE [LARGE SCALE GENOMIC DNA]</scope>
    <source>
        <strain evidence="9 10">CLA-SR-H021</strain>
    </source>
</reference>